<evidence type="ECO:0000256" key="1">
    <source>
        <dbReference type="ARBA" id="ARBA00004651"/>
    </source>
</evidence>
<evidence type="ECO:0000256" key="7">
    <source>
        <dbReference type="ARBA" id="ARBA00023157"/>
    </source>
</evidence>
<keyword evidence="7" id="KW-1015">Disulfide bond</keyword>
<protein>
    <submittedName>
        <fullName evidence="13">Purinergic receptor P2Y13</fullName>
    </submittedName>
</protein>
<feature type="transmembrane region" description="Helical" evidence="11">
    <location>
        <begin position="142"/>
        <end position="165"/>
    </location>
</feature>
<reference evidence="13" key="3">
    <citation type="submission" date="2025-09" db="UniProtKB">
        <authorList>
            <consortium name="Ensembl"/>
        </authorList>
    </citation>
    <scope>IDENTIFICATION</scope>
</reference>
<feature type="transmembrane region" description="Helical" evidence="11">
    <location>
        <begin position="288"/>
        <end position="309"/>
    </location>
</feature>
<dbReference type="Proteomes" id="UP000005226">
    <property type="component" value="Chromosome 11"/>
</dbReference>
<reference evidence="13" key="2">
    <citation type="submission" date="2025-08" db="UniProtKB">
        <authorList>
            <consortium name="Ensembl"/>
        </authorList>
    </citation>
    <scope>IDENTIFICATION</scope>
</reference>
<accession>A0A3B5KBG0</accession>
<evidence type="ECO:0000256" key="10">
    <source>
        <dbReference type="RuleBase" id="RU000688"/>
    </source>
</evidence>
<dbReference type="InterPro" id="IPR000276">
    <property type="entry name" value="GPCR_Rhodpsn"/>
</dbReference>
<comment type="similarity">
    <text evidence="10">Belongs to the G-protein coupled receptor 1 family.</text>
</comment>
<proteinExistence type="inferred from homology"/>
<feature type="transmembrane region" description="Helical" evidence="11">
    <location>
        <begin position="34"/>
        <end position="53"/>
    </location>
</feature>
<feature type="transmembrane region" description="Helical" evidence="11">
    <location>
        <begin position="95"/>
        <end position="121"/>
    </location>
</feature>
<dbReference type="Ensembl" id="ENSTRUT00000057738.2">
    <property type="protein sequence ID" value="ENSTRUP00000052733.2"/>
    <property type="gene ID" value="ENSTRUG00000021517.2"/>
</dbReference>
<dbReference type="PANTHER" id="PTHR24233:SF10">
    <property type="entry name" value="P2Y PURINOCEPTOR 13"/>
    <property type="match status" value="1"/>
</dbReference>
<evidence type="ECO:0000256" key="8">
    <source>
        <dbReference type="ARBA" id="ARBA00023170"/>
    </source>
</evidence>
<dbReference type="InterPro" id="IPR017452">
    <property type="entry name" value="GPCR_Rhodpsn_7TM"/>
</dbReference>
<evidence type="ECO:0000256" key="2">
    <source>
        <dbReference type="ARBA" id="ARBA00022475"/>
    </source>
</evidence>
<dbReference type="PROSITE" id="PS00237">
    <property type="entry name" value="G_PROTEIN_RECEP_F1_1"/>
    <property type="match status" value="1"/>
</dbReference>
<keyword evidence="5 10" id="KW-0297">G-protein coupled receptor</keyword>
<keyword evidence="3 10" id="KW-0812">Transmembrane</keyword>
<keyword evidence="4 11" id="KW-1133">Transmembrane helix</keyword>
<evidence type="ECO:0000256" key="9">
    <source>
        <dbReference type="ARBA" id="ARBA00023224"/>
    </source>
</evidence>
<evidence type="ECO:0000256" key="5">
    <source>
        <dbReference type="ARBA" id="ARBA00023040"/>
    </source>
</evidence>
<dbReference type="PRINTS" id="PR01735">
    <property type="entry name" value="P2Y13PRNCPTR"/>
</dbReference>
<dbReference type="InterPro" id="IPR008109">
    <property type="entry name" value="P2Y13_rcpt"/>
</dbReference>
<keyword evidence="9 10" id="KW-0807">Transducer</keyword>
<dbReference type="PROSITE" id="PS50262">
    <property type="entry name" value="G_PROTEIN_RECEP_F1_2"/>
    <property type="match status" value="1"/>
</dbReference>
<feature type="transmembrane region" description="Helical" evidence="11">
    <location>
        <begin position="239"/>
        <end position="260"/>
    </location>
</feature>
<evidence type="ECO:0000313" key="14">
    <source>
        <dbReference type="Proteomes" id="UP000005226"/>
    </source>
</evidence>
<evidence type="ECO:0000256" key="3">
    <source>
        <dbReference type="ARBA" id="ARBA00022692"/>
    </source>
</evidence>
<dbReference type="AlphaFoldDB" id="A0A3B5KBG0"/>
<keyword evidence="2" id="KW-1003">Cell membrane</keyword>
<dbReference type="GeneTree" id="ENSGT01110000267167"/>
<dbReference type="PRINTS" id="PR00237">
    <property type="entry name" value="GPCRRHODOPSN"/>
</dbReference>
<name>A0A3B5KBG0_TAKRU</name>
<keyword evidence="14" id="KW-1185">Reference proteome</keyword>
<evidence type="ECO:0000313" key="13">
    <source>
        <dbReference type="Ensembl" id="ENSTRUP00000052733.2"/>
    </source>
</evidence>
<dbReference type="Pfam" id="PF00001">
    <property type="entry name" value="7tm_1"/>
    <property type="match status" value="1"/>
</dbReference>
<keyword evidence="8 10" id="KW-0675">Receptor</keyword>
<feature type="transmembrane region" description="Helical" evidence="11">
    <location>
        <begin position="195"/>
        <end position="218"/>
    </location>
</feature>
<evidence type="ECO:0000256" key="6">
    <source>
        <dbReference type="ARBA" id="ARBA00023136"/>
    </source>
</evidence>
<feature type="domain" description="G-protein coupled receptors family 1 profile" evidence="12">
    <location>
        <begin position="29"/>
        <end position="304"/>
    </location>
</feature>
<dbReference type="Gene3D" id="1.20.1070.10">
    <property type="entry name" value="Rhodopsin 7-helix transmembrane proteins"/>
    <property type="match status" value="1"/>
</dbReference>
<keyword evidence="6 11" id="KW-0472">Membrane</keyword>
<evidence type="ECO:0000259" key="12">
    <source>
        <dbReference type="PROSITE" id="PS50262"/>
    </source>
</evidence>
<dbReference type="GO" id="GO:0005886">
    <property type="term" value="C:plasma membrane"/>
    <property type="evidence" value="ECO:0007669"/>
    <property type="project" value="UniProtKB-SubCell"/>
</dbReference>
<evidence type="ECO:0000256" key="11">
    <source>
        <dbReference type="SAM" id="Phobius"/>
    </source>
</evidence>
<evidence type="ECO:0000256" key="4">
    <source>
        <dbReference type="ARBA" id="ARBA00022989"/>
    </source>
</evidence>
<dbReference type="PANTHER" id="PTHR24233">
    <property type="entry name" value="P2Y PURINOCEPTOR-RELATED G-PROTEIN COUPLED RECEPTOR"/>
    <property type="match status" value="1"/>
</dbReference>
<organism evidence="13 14">
    <name type="scientific">Takifugu rubripes</name>
    <name type="common">Japanese pufferfish</name>
    <name type="synonym">Fugu rubripes</name>
    <dbReference type="NCBI Taxonomy" id="31033"/>
    <lineage>
        <taxon>Eukaryota</taxon>
        <taxon>Metazoa</taxon>
        <taxon>Chordata</taxon>
        <taxon>Craniata</taxon>
        <taxon>Vertebrata</taxon>
        <taxon>Euteleostomi</taxon>
        <taxon>Actinopterygii</taxon>
        <taxon>Neopterygii</taxon>
        <taxon>Teleostei</taxon>
        <taxon>Neoteleostei</taxon>
        <taxon>Acanthomorphata</taxon>
        <taxon>Eupercaria</taxon>
        <taxon>Tetraodontiformes</taxon>
        <taxon>Tetradontoidea</taxon>
        <taxon>Tetraodontidae</taxon>
        <taxon>Takifugu</taxon>
    </lineage>
</organism>
<reference evidence="13 14" key="1">
    <citation type="journal article" date="2011" name="Genome Biol. Evol.">
        <title>Integration of the genetic map and genome assembly of fugu facilitates insights into distinct features of genome evolution in teleosts and mammals.</title>
        <authorList>
            <person name="Kai W."/>
            <person name="Kikuchi K."/>
            <person name="Tohari S."/>
            <person name="Chew A.K."/>
            <person name="Tay A."/>
            <person name="Fujiwara A."/>
            <person name="Hosoya S."/>
            <person name="Suetake H."/>
            <person name="Naruse K."/>
            <person name="Brenner S."/>
            <person name="Suzuki Y."/>
            <person name="Venkatesh B."/>
        </authorList>
    </citation>
    <scope>NUCLEOTIDE SEQUENCE [LARGE SCALE GENOMIC DNA]</scope>
</reference>
<dbReference type="OMA" id="VVCYICI"/>
<dbReference type="SUPFAM" id="SSF81321">
    <property type="entry name" value="Family A G protein-coupled receptor-like"/>
    <property type="match status" value="1"/>
</dbReference>
<sequence>MTLVILRTRLLPNQTSASDPECRSFLYQQNIVPILYFLMFPVSLLLNGVAAWVSLHLKSTSTFMVYQKNIIAADVLMTLIMPIDATSEMTEHSKIILVLSCYVSPIFYSTQYTCITLLGLISLDRFFKIVMPGSLLLAQNLTFSKVLSGSVWVTLFCVTALPNMILSNKPIVNLEEITSCMHLKEAPGLEFHENIIIYLNGYFWLVSVVITVCYICIAKKVIQSYRNSGSKNNQGNQKIKLRVFLVVVVFFLSFGPYHLIRIPYTFMQVNSVADSYCTYVLSKFIKEFSLWFATTNICMNPLLYIFLCHEFKEKLMAMMEKLGTSSEEHHNSH</sequence>
<dbReference type="InParanoid" id="A0A3B5KBG0"/>
<gene>
    <name evidence="13" type="primary">P2RY13</name>
</gene>
<comment type="subcellular location">
    <subcellularLocation>
        <location evidence="1">Cell membrane</location>
        <topology evidence="1">Multi-pass membrane protein</topology>
    </subcellularLocation>
</comment>
<dbReference type="GO" id="GO:0045028">
    <property type="term" value="F:G protein-coupled purinergic nucleotide receptor activity"/>
    <property type="evidence" value="ECO:0007669"/>
    <property type="project" value="InterPro"/>
</dbReference>